<dbReference type="Gene3D" id="3.40.30.10">
    <property type="entry name" value="Glutaredoxin"/>
    <property type="match status" value="1"/>
</dbReference>
<evidence type="ECO:0000313" key="2">
    <source>
        <dbReference type="EMBL" id="PKT80596.1"/>
    </source>
</evidence>
<protein>
    <recommendedName>
        <fullName evidence="1">Thioredoxin domain-containing protein</fullName>
    </recommendedName>
</protein>
<evidence type="ECO:0000259" key="1">
    <source>
        <dbReference type="PROSITE" id="PS51352"/>
    </source>
</evidence>
<reference evidence="2 3" key="1">
    <citation type="submission" date="2016-07" db="EMBL/GenBank/DDBJ databases">
        <title>Detection of Helicobacter winghamensis from caecal content of red fox (Vulpes vulpes).</title>
        <authorList>
            <person name="Zanoni R.G."/>
            <person name="Florio D."/>
            <person name="Caffara M."/>
            <person name="Renzi M."/>
            <person name="Parisi A."/>
            <person name="Pasquali F."/>
            <person name="Manfreda G."/>
        </authorList>
    </citation>
    <scope>NUCLEOTIDE SEQUENCE [LARGE SCALE GENOMIC DNA]</scope>
    <source>
        <strain evidence="2 3">295_13</strain>
    </source>
</reference>
<dbReference type="Proteomes" id="UP000233350">
    <property type="component" value="Unassembled WGS sequence"/>
</dbReference>
<feature type="domain" description="Thioredoxin" evidence="1">
    <location>
        <begin position="29"/>
        <end position="201"/>
    </location>
</feature>
<dbReference type="InterPro" id="IPR000866">
    <property type="entry name" value="AhpC/TSA"/>
</dbReference>
<name>A0A2N3PIH5_9HELI</name>
<sequence length="205" mass="22769">MRLIWLGMVFSLCLLVFIGCGESTQEIIEPEQKILKSLPLQADNGETLIVSQKEQKENDEFASLASKSNIFENLSVTSGGKNIKILVFFTTWCDPCKGILPHLDNLKKQFGDKIAFFGIPIDDLVGEVENFKGSVQVFSEENALNIPLILDGNRGELFKVLGGIEGVPLIVLYGENGEYIMHYLGAIPEEMIEFDLSQNLVQKGQ</sequence>
<dbReference type="AlphaFoldDB" id="A0A2N3PIH5"/>
<dbReference type="InterPro" id="IPR013766">
    <property type="entry name" value="Thioredoxin_domain"/>
</dbReference>
<dbReference type="STRING" id="556267.HWAG_00441"/>
<dbReference type="PANTHER" id="PTHR42852:SF13">
    <property type="entry name" value="PROTEIN DIPZ"/>
    <property type="match status" value="1"/>
</dbReference>
<proteinExistence type="predicted"/>
<dbReference type="PROSITE" id="PS51257">
    <property type="entry name" value="PROKAR_LIPOPROTEIN"/>
    <property type="match status" value="1"/>
</dbReference>
<dbReference type="PROSITE" id="PS51352">
    <property type="entry name" value="THIOREDOXIN_2"/>
    <property type="match status" value="1"/>
</dbReference>
<comment type="caution">
    <text evidence="2">The sequence shown here is derived from an EMBL/GenBank/DDBJ whole genome shotgun (WGS) entry which is preliminary data.</text>
</comment>
<dbReference type="InterPro" id="IPR036249">
    <property type="entry name" value="Thioredoxin-like_sf"/>
</dbReference>
<evidence type="ECO:0000313" key="3">
    <source>
        <dbReference type="Proteomes" id="UP000233350"/>
    </source>
</evidence>
<dbReference type="Pfam" id="PF00578">
    <property type="entry name" value="AhpC-TSA"/>
    <property type="match status" value="1"/>
</dbReference>
<dbReference type="GO" id="GO:0016491">
    <property type="term" value="F:oxidoreductase activity"/>
    <property type="evidence" value="ECO:0007669"/>
    <property type="project" value="InterPro"/>
</dbReference>
<dbReference type="EMBL" id="MBPK01000042">
    <property type="protein sequence ID" value="PKT80596.1"/>
    <property type="molecule type" value="Genomic_DNA"/>
</dbReference>
<keyword evidence="3" id="KW-1185">Reference proteome</keyword>
<accession>A0A2N3PIH5</accession>
<dbReference type="RefSeq" id="WP_040498273.1">
    <property type="nucleotide sequence ID" value="NZ_CABKOI010000021.1"/>
</dbReference>
<dbReference type="PANTHER" id="PTHR42852">
    <property type="entry name" value="THIOL:DISULFIDE INTERCHANGE PROTEIN DSBE"/>
    <property type="match status" value="1"/>
</dbReference>
<dbReference type="SUPFAM" id="SSF52833">
    <property type="entry name" value="Thioredoxin-like"/>
    <property type="match status" value="1"/>
</dbReference>
<dbReference type="CDD" id="cd02966">
    <property type="entry name" value="TlpA_like_family"/>
    <property type="match status" value="1"/>
</dbReference>
<dbReference type="GO" id="GO:0016209">
    <property type="term" value="F:antioxidant activity"/>
    <property type="evidence" value="ECO:0007669"/>
    <property type="project" value="InterPro"/>
</dbReference>
<dbReference type="GeneID" id="97289245"/>
<organism evidence="2 3">
    <name type="scientific">Helicobacter winghamensis</name>
    <dbReference type="NCBI Taxonomy" id="157268"/>
    <lineage>
        <taxon>Bacteria</taxon>
        <taxon>Pseudomonadati</taxon>
        <taxon>Campylobacterota</taxon>
        <taxon>Epsilonproteobacteria</taxon>
        <taxon>Campylobacterales</taxon>
        <taxon>Helicobacteraceae</taxon>
        <taxon>Helicobacter</taxon>
    </lineage>
</organism>
<dbReference type="InterPro" id="IPR050553">
    <property type="entry name" value="Thioredoxin_ResA/DsbE_sf"/>
</dbReference>
<gene>
    <name evidence="2" type="ORF">BCM31_03845</name>
</gene>